<comment type="caution">
    <text evidence="1">The sequence shown here is derived from an EMBL/GenBank/DDBJ whole genome shotgun (WGS) entry which is preliminary data.</text>
</comment>
<organism evidence="1 2">
    <name type="scientific">Trichomalopsis sarcophagae</name>
    <dbReference type="NCBI Taxonomy" id="543379"/>
    <lineage>
        <taxon>Eukaryota</taxon>
        <taxon>Metazoa</taxon>
        <taxon>Ecdysozoa</taxon>
        <taxon>Arthropoda</taxon>
        <taxon>Hexapoda</taxon>
        <taxon>Insecta</taxon>
        <taxon>Pterygota</taxon>
        <taxon>Neoptera</taxon>
        <taxon>Endopterygota</taxon>
        <taxon>Hymenoptera</taxon>
        <taxon>Apocrita</taxon>
        <taxon>Proctotrupomorpha</taxon>
        <taxon>Chalcidoidea</taxon>
        <taxon>Pteromalidae</taxon>
        <taxon>Pteromalinae</taxon>
        <taxon>Trichomalopsis</taxon>
    </lineage>
</organism>
<name>A0A232EUI6_9HYME</name>
<dbReference type="AlphaFoldDB" id="A0A232EUI6"/>
<accession>A0A232EUI6</accession>
<proteinExistence type="predicted"/>
<evidence type="ECO:0000313" key="2">
    <source>
        <dbReference type="Proteomes" id="UP000215335"/>
    </source>
</evidence>
<dbReference type="EMBL" id="NNAY01002137">
    <property type="protein sequence ID" value="OXU21966.1"/>
    <property type="molecule type" value="Genomic_DNA"/>
</dbReference>
<gene>
    <name evidence="1" type="ORF">TSAR_012076</name>
</gene>
<sequence length="231" mass="27256">MDYVINVQGLRNLNNKFITKESYWKLDFKAPHNFTELIGIKRSNEYISIQYHSVRCHKGDISMEQLQFYLQQVAKVAIRVFTRGQDNWRYLETVIFREVVNVEEMYALTFQELKKNYPDRFIQDINNTRDCAVNQAYLLRKWLHSIAEDITQDSAQKFSDASYCKLHSCYFCVQEMSRDSELSFLLVQDFAIKHVLQEYLGGIHLTVDKRASTVRSHISTVLWSSQIVSQE</sequence>
<reference evidence="1 2" key="1">
    <citation type="journal article" date="2017" name="Curr. Biol.">
        <title>The Evolution of Venom by Co-option of Single-Copy Genes.</title>
        <authorList>
            <person name="Martinson E.O."/>
            <person name="Mrinalini"/>
            <person name="Kelkar Y.D."/>
            <person name="Chang C.H."/>
            <person name="Werren J.H."/>
        </authorList>
    </citation>
    <scope>NUCLEOTIDE SEQUENCE [LARGE SCALE GENOMIC DNA]</scope>
    <source>
        <strain evidence="1 2">Alberta</strain>
        <tissue evidence="1">Whole body</tissue>
    </source>
</reference>
<evidence type="ECO:0000313" key="1">
    <source>
        <dbReference type="EMBL" id="OXU21966.1"/>
    </source>
</evidence>
<protein>
    <submittedName>
        <fullName evidence="1">Uncharacterized protein</fullName>
    </submittedName>
</protein>
<dbReference type="Proteomes" id="UP000215335">
    <property type="component" value="Unassembled WGS sequence"/>
</dbReference>
<keyword evidence="2" id="KW-1185">Reference proteome</keyword>